<accession>A0AAE1TQC6</accession>
<evidence type="ECO:0000313" key="3">
    <source>
        <dbReference type="Proteomes" id="UP001292094"/>
    </source>
</evidence>
<feature type="compositionally biased region" description="Low complexity" evidence="1">
    <location>
        <begin position="1"/>
        <end position="11"/>
    </location>
</feature>
<dbReference type="AlphaFoldDB" id="A0AAE1TQC6"/>
<dbReference type="EMBL" id="JAWZYT010005116">
    <property type="protein sequence ID" value="KAK4291575.1"/>
    <property type="molecule type" value="Genomic_DNA"/>
</dbReference>
<comment type="caution">
    <text evidence="2">The sequence shown here is derived from an EMBL/GenBank/DDBJ whole genome shotgun (WGS) entry which is preliminary data.</text>
</comment>
<protein>
    <submittedName>
        <fullName evidence="2">Uncharacterized protein</fullName>
    </submittedName>
</protein>
<feature type="region of interest" description="Disordered" evidence="1">
    <location>
        <begin position="1"/>
        <end position="24"/>
    </location>
</feature>
<keyword evidence="3" id="KW-1185">Reference proteome</keyword>
<proteinExistence type="predicted"/>
<evidence type="ECO:0000313" key="2">
    <source>
        <dbReference type="EMBL" id="KAK4291575.1"/>
    </source>
</evidence>
<dbReference type="Proteomes" id="UP001292094">
    <property type="component" value="Unassembled WGS sequence"/>
</dbReference>
<sequence>MKYKGGTTSTKKTGESVKVAGPKVRQNSEEFNQEQFLAYTCEIFRRLLFLARLNENESGRVSTIHITNNHSLYLLFYHVTTMATTS</sequence>
<gene>
    <name evidence="2" type="ORF">Pmani_035607</name>
</gene>
<name>A0AAE1TQC6_9EUCA</name>
<organism evidence="2 3">
    <name type="scientific">Petrolisthes manimaculis</name>
    <dbReference type="NCBI Taxonomy" id="1843537"/>
    <lineage>
        <taxon>Eukaryota</taxon>
        <taxon>Metazoa</taxon>
        <taxon>Ecdysozoa</taxon>
        <taxon>Arthropoda</taxon>
        <taxon>Crustacea</taxon>
        <taxon>Multicrustacea</taxon>
        <taxon>Malacostraca</taxon>
        <taxon>Eumalacostraca</taxon>
        <taxon>Eucarida</taxon>
        <taxon>Decapoda</taxon>
        <taxon>Pleocyemata</taxon>
        <taxon>Anomura</taxon>
        <taxon>Galatheoidea</taxon>
        <taxon>Porcellanidae</taxon>
        <taxon>Petrolisthes</taxon>
    </lineage>
</organism>
<evidence type="ECO:0000256" key="1">
    <source>
        <dbReference type="SAM" id="MobiDB-lite"/>
    </source>
</evidence>
<reference evidence="2" key="1">
    <citation type="submission" date="2023-11" db="EMBL/GenBank/DDBJ databases">
        <title>Genome assemblies of two species of porcelain crab, Petrolisthes cinctipes and Petrolisthes manimaculis (Anomura: Porcellanidae).</title>
        <authorList>
            <person name="Angst P."/>
        </authorList>
    </citation>
    <scope>NUCLEOTIDE SEQUENCE</scope>
    <source>
        <strain evidence="2">PB745_02</strain>
        <tissue evidence="2">Gill</tissue>
    </source>
</reference>